<dbReference type="Proteomes" id="UP000550707">
    <property type="component" value="Unassembled WGS sequence"/>
</dbReference>
<feature type="compositionally biased region" description="Basic residues" evidence="1">
    <location>
        <begin position="232"/>
        <end position="241"/>
    </location>
</feature>
<feature type="compositionally biased region" description="Polar residues" evidence="1">
    <location>
        <begin position="339"/>
        <end position="351"/>
    </location>
</feature>
<evidence type="ECO:0000313" key="3">
    <source>
        <dbReference type="Proteomes" id="UP000550707"/>
    </source>
</evidence>
<gene>
    <name evidence="2" type="ORF">HJG59_008648</name>
</gene>
<comment type="caution">
    <text evidence="2">The sequence shown here is derived from an EMBL/GenBank/DDBJ whole genome shotgun (WGS) entry which is preliminary data.</text>
</comment>
<name>A0A7J8ERJ3_MOLMO</name>
<protein>
    <submittedName>
        <fullName evidence="2">Uncharacterized protein</fullName>
    </submittedName>
</protein>
<keyword evidence="3" id="KW-1185">Reference proteome</keyword>
<dbReference type="EMBL" id="JACASF010000013">
    <property type="protein sequence ID" value="KAF6437925.1"/>
    <property type="molecule type" value="Genomic_DNA"/>
</dbReference>
<feature type="region of interest" description="Disordered" evidence="1">
    <location>
        <begin position="332"/>
        <end position="351"/>
    </location>
</feature>
<feature type="compositionally biased region" description="Pro residues" evidence="1">
    <location>
        <begin position="1"/>
        <end position="10"/>
    </location>
</feature>
<organism evidence="2 3">
    <name type="scientific">Molossus molossus</name>
    <name type="common">Pallas' mastiff bat</name>
    <name type="synonym">Vespertilio molossus</name>
    <dbReference type="NCBI Taxonomy" id="27622"/>
    <lineage>
        <taxon>Eukaryota</taxon>
        <taxon>Metazoa</taxon>
        <taxon>Chordata</taxon>
        <taxon>Craniata</taxon>
        <taxon>Vertebrata</taxon>
        <taxon>Euteleostomi</taxon>
        <taxon>Mammalia</taxon>
        <taxon>Eutheria</taxon>
        <taxon>Laurasiatheria</taxon>
        <taxon>Chiroptera</taxon>
        <taxon>Yangochiroptera</taxon>
        <taxon>Molossidae</taxon>
        <taxon>Molossus</taxon>
    </lineage>
</organism>
<feature type="region of interest" description="Disordered" evidence="1">
    <location>
        <begin position="213"/>
        <end position="244"/>
    </location>
</feature>
<proteinExistence type="predicted"/>
<evidence type="ECO:0000313" key="2">
    <source>
        <dbReference type="EMBL" id="KAF6437925.1"/>
    </source>
</evidence>
<feature type="region of interest" description="Disordered" evidence="1">
    <location>
        <begin position="1"/>
        <end position="21"/>
    </location>
</feature>
<reference evidence="2 3" key="1">
    <citation type="journal article" date="2020" name="Nature">
        <title>Six reference-quality genomes reveal evolution of bat adaptations.</title>
        <authorList>
            <person name="Jebb D."/>
            <person name="Huang Z."/>
            <person name="Pippel M."/>
            <person name="Hughes G.M."/>
            <person name="Lavrichenko K."/>
            <person name="Devanna P."/>
            <person name="Winkler S."/>
            <person name="Jermiin L.S."/>
            <person name="Skirmuntt E.C."/>
            <person name="Katzourakis A."/>
            <person name="Burkitt-Gray L."/>
            <person name="Ray D.A."/>
            <person name="Sullivan K.A.M."/>
            <person name="Roscito J.G."/>
            <person name="Kirilenko B.M."/>
            <person name="Davalos L.M."/>
            <person name="Corthals A.P."/>
            <person name="Power M.L."/>
            <person name="Jones G."/>
            <person name="Ransome R.D."/>
            <person name="Dechmann D.K.N."/>
            <person name="Locatelli A.G."/>
            <person name="Puechmaille S.J."/>
            <person name="Fedrigo O."/>
            <person name="Jarvis E.D."/>
            <person name="Hiller M."/>
            <person name="Vernes S.C."/>
            <person name="Myers E.W."/>
            <person name="Teeling E.C."/>
        </authorList>
    </citation>
    <scope>NUCLEOTIDE SEQUENCE [LARGE SCALE GENOMIC DNA]</scope>
    <source>
        <strain evidence="2">MMolMol1</strain>
        <tissue evidence="2">Muscle</tissue>
    </source>
</reference>
<accession>A0A7J8ERJ3</accession>
<sequence length="351" mass="37279">MPSLPFPRPPGKVGRSVPERGALRPVWRWGSGGLAQHRAQGSPGSDPGCCLQGHPSKCHATPEPDSVAFPGLWLPLLATPAGSSPAPVVTGRDPGKLITLWPFLAHPWPGSLLSPEPWGQPHRVALGGQLAGLAVRGTDAKLVQPGTQQVEPVPETAPPRGGQAWQSFPAQGTQPVPTWLPTFPRCHPPLSPPPRSAPGQCPQLLVQGRDAISPSPLGAQALGAPRYEQPRSPRKSKHGMRATRTPKCPHLLSGLWSWDTQTSWLPTAAPPPHCPQALGQNSSLWCQRQYGDAPSSCLRLPGGAAKLGDCWLSPLLLELLLCAPHSWTPWSSTPTTPPQAGSPSWQASPYI</sequence>
<evidence type="ECO:0000256" key="1">
    <source>
        <dbReference type="SAM" id="MobiDB-lite"/>
    </source>
</evidence>
<dbReference type="AlphaFoldDB" id="A0A7J8ERJ3"/>
<dbReference type="InParanoid" id="A0A7J8ERJ3"/>